<dbReference type="OrthoDB" id="3669724at2"/>
<dbReference type="EMBL" id="PTIX01000016">
    <property type="protein sequence ID" value="PPK64991.1"/>
    <property type="molecule type" value="Genomic_DNA"/>
</dbReference>
<comment type="caution">
    <text evidence="2">The sequence shown here is derived from an EMBL/GenBank/DDBJ whole genome shotgun (WGS) entry which is preliminary data.</text>
</comment>
<dbReference type="AlphaFoldDB" id="A0A2S6GIK8"/>
<evidence type="ECO:0000313" key="3">
    <source>
        <dbReference type="Proteomes" id="UP000239203"/>
    </source>
</evidence>
<dbReference type="RefSeq" id="WP_104481430.1">
    <property type="nucleotide sequence ID" value="NZ_PTIX01000016.1"/>
</dbReference>
<evidence type="ECO:0000313" key="2">
    <source>
        <dbReference type="EMBL" id="PPK64991.1"/>
    </source>
</evidence>
<proteinExistence type="predicted"/>
<protein>
    <submittedName>
        <fullName evidence="2">Uncharacterized protein</fullName>
    </submittedName>
</protein>
<organism evidence="2 3">
    <name type="scientific">Actinokineospora auranticolor</name>
    <dbReference type="NCBI Taxonomy" id="155976"/>
    <lineage>
        <taxon>Bacteria</taxon>
        <taxon>Bacillati</taxon>
        <taxon>Actinomycetota</taxon>
        <taxon>Actinomycetes</taxon>
        <taxon>Pseudonocardiales</taxon>
        <taxon>Pseudonocardiaceae</taxon>
        <taxon>Actinokineospora</taxon>
    </lineage>
</organism>
<evidence type="ECO:0000256" key="1">
    <source>
        <dbReference type="SAM" id="MobiDB-lite"/>
    </source>
</evidence>
<feature type="region of interest" description="Disordered" evidence="1">
    <location>
        <begin position="261"/>
        <end position="330"/>
    </location>
</feature>
<keyword evidence="3" id="KW-1185">Reference proteome</keyword>
<accession>A0A2S6GIK8</accession>
<feature type="compositionally biased region" description="Low complexity" evidence="1">
    <location>
        <begin position="297"/>
        <end position="308"/>
    </location>
</feature>
<reference evidence="2 3" key="1">
    <citation type="submission" date="2018-02" db="EMBL/GenBank/DDBJ databases">
        <title>Genomic Encyclopedia of Archaeal and Bacterial Type Strains, Phase II (KMG-II): from individual species to whole genera.</title>
        <authorList>
            <person name="Goeker M."/>
        </authorList>
    </citation>
    <scope>NUCLEOTIDE SEQUENCE [LARGE SCALE GENOMIC DNA]</scope>
    <source>
        <strain evidence="2 3">YU 961-1</strain>
    </source>
</reference>
<gene>
    <name evidence="2" type="ORF">CLV40_11633</name>
</gene>
<name>A0A2S6GIK8_9PSEU</name>
<dbReference type="Proteomes" id="UP000239203">
    <property type="component" value="Unassembled WGS sequence"/>
</dbReference>
<feature type="compositionally biased region" description="Pro residues" evidence="1">
    <location>
        <begin position="271"/>
        <end position="296"/>
    </location>
</feature>
<sequence length="471" mass="48825">MNALVRVTVAPDRLALAPGESADVVVTIQNAGPVVEHFTTTVVGLPRDDLFTVEPATVKLRPKETGTTQVRITVPPRGLLVAGPYVLGILVRSPYQRDASYCAELPLAVAPVPVLAMAVQPEVVLGGDRGAYTVALSNEGNTTLAVALTGSDPERRVGFEFDPERVLLEPGTGSGVAVRVRANAPFTGQEVRRALTLRAHAGELESERPATFVQRPRLAGGLVRVAGIAAGIAALAGAAVGGALLIRDNKTEQVAQLLPTPPAIPTALPQPSSPPSLPSSLPPSSVPSPSSLPPSPSSSTPSSASQPPGESTITDFSRLPDNQPAGDRLIQPTLYKGLTLSSDAERSPTDCRDATSVALRTTGTFGGFLTSARPAGANLCNNLPVRIELAQPARQLTLTVIGTGGDYTLRLQLADGTVESRTVTPPPNTPAQIPYEAPAGNTIKSLTYGHANPDPTTKAFTIIKSLATIPA</sequence>